<sequence length="340" mass="35095">MVEVLMKAASKVVTAVVGVALTASACGGSSGSGGSSASSEACDGPPDSVTIAVGSGIAYAPLTIMMHEGILEDEFPDTEFVWQEGVSGGAATRDGMLGGQIQVGVAGIAPFLVGVDRGVEWKVLGSMSQLGIDLVAIDPAIQSLEDLDASGRPISLPSPDSGQAIALAALGEEQLGDATAFDDQLASMGHPDAYQALLSGTTGAAFIGPPFQYRLIADSGARTLASASDVFGEMTYSAIVLTQDFYDCYEPFSQAVFEALEETLTMLRERPAEAAEILSEAEGGAVTAEQYEKWIADAAEDWTVEPAGYEQNAEFMESIGLISEVPDIDSLMLPTVSAGS</sequence>
<dbReference type="Proteomes" id="UP000007517">
    <property type="component" value="Chromosome"/>
</dbReference>
<proteinExistence type="predicted"/>
<dbReference type="HOGENOM" id="CLU_068415_0_0_11"/>
<dbReference type="OrthoDB" id="286202at2"/>
<dbReference type="Pfam" id="PF13379">
    <property type="entry name" value="NMT1_2"/>
    <property type="match status" value="1"/>
</dbReference>
<protein>
    <submittedName>
        <fullName evidence="2">Taurine transporter subunit extracellular-binding component of ABC superfamily</fullName>
    </submittedName>
</protein>
<dbReference type="eggNOG" id="COG4521">
    <property type="taxonomic scope" value="Bacteria"/>
</dbReference>
<dbReference type="AlphaFoldDB" id="H6RNS6"/>
<reference evidence="2 3" key="1">
    <citation type="journal article" date="2012" name="J. Bacteriol.">
        <title>Genome Sequence of Blastococcus saxobsidens DD2, a Stone-Inhabiting Bacterium.</title>
        <authorList>
            <person name="Chouaia B."/>
            <person name="Crotti E."/>
            <person name="Brusetti L."/>
            <person name="Daffonchio D."/>
            <person name="Essoussi I."/>
            <person name="Nouioui I."/>
            <person name="Sbissi I."/>
            <person name="Ghodhbane-Gtari F."/>
            <person name="Gtari M."/>
            <person name="Vacherie B."/>
            <person name="Barbe V."/>
            <person name="Medigue C."/>
            <person name="Gury J."/>
            <person name="Pujic P."/>
            <person name="Normand P."/>
        </authorList>
    </citation>
    <scope>NUCLEOTIDE SEQUENCE [LARGE SCALE GENOMIC DNA]</scope>
    <source>
        <strain evidence="2 3">DD2</strain>
    </source>
</reference>
<evidence type="ECO:0000313" key="2">
    <source>
        <dbReference type="EMBL" id="CCG05224.1"/>
    </source>
</evidence>
<dbReference type="PANTHER" id="PTHR30024">
    <property type="entry name" value="ALIPHATIC SULFONATES-BINDING PROTEIN-RELATED"/>
    <property type="match status" value="1"/>
</dbReference>
<dbReference type="PROSITE" id="PS51257">
    <property type="entry name" value="PROKAR_LIPOPROTEIN"/>
    <property type="match status" value="1"/>
</dbReference>
<dbReference type="EMBL" id="FO117623">
    <property type="protein sequence ID" value="CCG05224.1"/>
    <property type="molecule type" value="Genomic_DNA"/>
</dbReference>
<organism evidence="2 3">
    <name type="scientific">Blastococcus saxobsidens (strain DD2)</name>
    <dbReference type="NCBI Taxonomy" id="1146883"/>
    <lineage>
        <taxon>Bacteria</taxon>
        <taxon>Bacillati</taxon>
        <taxon>Actinomycetota</taxon>
        <taxon>Actinomycetes</taxon>
        <taxon>Geodermatophilales</taxon>
        <taxon>Geodermatophilaceae</taxon>
        <taxon>Blastococcus</taxon>
    </lineage>
</organism>
<name>H6RNS6_BLASD</name>
<accession>H6RNS6</accession>
<evidence type="ECO:0000256" key="1">
    <source>
        <dbReference type="SAM" id="SignalP"/>
    </source>
</evidence>
<dbReference type="STRING" id="1146883.BLASA_4415"/>
<feature type="signal peptide" evidence="1">
    <location>
        <begin position="1"/>
        <end position="25"/>
    </location>
</feature>
<evidence type="ECO:0000313" key="3">
    <source>
        <dbReference type="Proteomes" id="UP000007517"/>
    </source>
</evidence>
<dbReference type="KEGG" id="bsd:BLASA_4415"/>
<keyword evidence="1" id="KW-0732">Signal</keyword>
<dbReference type="Gene3D" id="3.40.190.10">
    <property type="entry name" value="Periplasmic binding protein-like II"/>
    <property type="match status" value="2"/>
</dbReference>
<gene>
    <name evidence="2" type="ordered locus">BLASA_4415</name>
</gene>
<keyword evidence="3" id="KW-1185">Reference proteome</keyword>
<reference evidence="3" key="2">
    <citation type="submission" date="2012-02" db="EMBL/GenBank/DDBJ databases">
        <title>Complete genome sequence of Blastococcus saxobsidens strain DD2.</title>
        <authorList>
            <person name="Genoscope."/>
        </authorList>
    </citation>
    <scope>NUCLEOTIDE SEQUENCE [LARGE SCALE GENOMIC DNA]</scope>
    <source>
        <strain evidence="3">DD2</strain>
    </source>
</reference>
<dbReference type="PANTHER" id="PTHR30024:SF2">
    <property type="entry name" value="ABC TRANSPORTER SUBSTRATE-BINDING PROTEIN"/>
    <property type="match status" value="1"/>
</dbReference>
<dbReference type="SUPFAM" id="SSF53850">
    <property type="entry name" value="Periplasmic binding protein-like II"/>
    <property type="match status" value="1"/>
</dbReference>
<feature type="chain" id="PRO_5003606940" evidence="1">
    <location>
        <begin position="26"/>
        <end position="340"/>
    </location>
</feature>